<name>A0ABN3XTZ9_9ACTN</name>
<protein>
    <submittedName>
        <fullName evidence="2">Uncharacterized protein</fullName>
    </submittedName>
</protein>
<reference evidence="2 3" key="1">
    <citation type="journal article" date="2019" name="Int. J. Syst. Evol. Microbiol.">
        <title>The Global Catalogue of Microorganisms (GCM) 10K type strain sequencing project: providing services to taxonomists for standard genome sequencing and annotation.</title>
        <authorList>
            <consortium name="The Broad Institute Genomics Platform"/>
            <consortium name="The Broad Institute Genome Sequencing Center for Infectious Disease"/>
            <person name="Wu L."/>
            <person name="Ma J."/>
        </authorList>
    </citation>
    <scope>NUCLEOTIDE SEQUENCE [LARGE SCALE GENOMIC DNA]</scope>
    <source>
        <strain evidence="2 3">JCM 3106</strain>
    </source>
</reference>
<dbReference type="Proteomes" id="UP001499930">
    <property type="component" value="Unassembled WGS sequence"/>
</dbReference>
<evidence type="ECO:0000313" key="2">
    <source>
        <dbReference type="EMBL" id="GAA2991478.1"/>
    </source>
</evidence>
<dbReference type="EMBL" id="BAAAWD010000006">
    <property type="protein sequence ID" value="GAA2991478.1"/>
    <property type="molecule type" value="Genomic_DNA"/>
</dbReference>
<proteinExistence type="predicted"/>
<accession>A0ABN3XTZ9</accession>
<dbReference type="RefSeq" id="WP_344888790.1">
    <property type="nucleotide sequence ID" value="NZ_BAAAWD010000006.1"/>
</dbReference>
<evidence type="ECO:0000256" key="1">
    <source>
        <dbReference type="SAM" id="MobiDB-lite"/>
    </source>
</evidence>
<evidence type="ECO:0000313" key="3">
    <source>
        <dbReference type="Proteomes" id="UP001499930"/>
    </source>
</evidence>
<sequence length="250" mass="27357">MSFELAVWYEPEPITREHARSVLQAARHAASEGDPAPSGEDEGHAERPGGTGAFEQGSGERAAEGERTAEGERMAEDEDEVAEPHPGVVAFAERLPGAERLSPDLILVTLTPQEADEVSAEIFALAAECGLVCYDPQRHLVHNLGPRGVYPTMEMRTGDGMIVIGPDLRLVSDALTTLSPQNPFMALVVFGEHFVQTSPEPSGYELEYRDSVRGRMFRTHVTDLSAVQDAFTEYATGVRAFLDRHDWQPV</sequence>
<feature type="region of interest" description="Disordered" evidence="1">
    <location>
        <begin position="19"/>
        <end position="83"/>
    </location>
</feature>
<organism evidence="2 3">
    <name type="scientific">Streptosporangium longisporum</name>
    <dbReference type="NCBI Taxonomy" id="46187"/>
    <lineage>
        <taxon>Bacteria</taxon>
        <taxon>Bacillati</taxon>
        <taxon>Actinomycetota</taxon>
        <taxon>Actinomycetes</taxon>
        <taxon>Streptosporangiales</taxon>
        <taxon>Streptosporangiaceae</taxon>
        <taxon>Streptosporangium</taxon>
    </lineage>
</organism>
<gene>
    <name evidence="2" type="ORF">GCM10017559_09320</name>
</gene>
<keyword evidence="3" id="KW-1185">Reference proteome</keyword>
<comment type="caution">
    <text evidence="2">The sequence shown here is derived from an EMBL/GenBank/DDBJ whole genome shotgun (WGS) entry which is preliminary data.</text>
</comment>
<feature type="compositionally biased region" description="Basic and acidic residues" evidence="1">
    <location>
        <begin position="61"/>
        <end position="74"/>
    </location>
</feature>